<reference evidence="2" key="1">
    <citation type="journal article" date="2012" name="PLoS Genet.">
        <title>The genomes of the fungal plant pathogens Cladosporium fulvum and Dothistroma septosporum reveal adaptation to different hosts and lifestyles but also signatures of common ancestry.</title>
        <authorList>
            <person name="de Wit P.J.G.M."/>
            <person name="van der Burgt A."/>
            <person name="Oekmen B."/>
            <person name="Stergiopoulos I."/>
            <person name="Abd-Elsalam K.A."/>
            <person name="Aerts A.L."/>
            <person name="Bahkali A.H."/>
            <person name="Beenen H.G."/>
            <person name="Chettri P."/>
            <person name="Cox M.P."/>
            <person name="Datema E."/>
            <person name="de Vries R.P."/>
            <person name="Dhillon B."/>
            <person name="Ganley A.R."/>
            <person name="Griffiths S.A."/>
            <person name="Guo Y."/>
            <person name="Hamelin R.C."/>
            <person name="Henrissat B."/>
            <person name="Kabir M.S."/>
            <person name="Jashni M.K."/>
            <person name="Kema G."/>
            <person name="Klaubauf S."/>
            <person name="Lapidus A."/>
            <person name="Levasseur A."/>
            <person name="Lindquist E."/>
            <person name="Mehrabi R."/>
            <person name="Ohm R.A."/>
            <person name="Owen T.J."/>
            <person name="Salamov A."/>
            <person name="Schwelm A."/>
            <person name="Schijlen E."/>
            <person name="Sun H."/>
            <person name="van den Burg H.A."/>
            <person name="van Ham R.C.H.J."/>
            <person name="Zhang S."/>
            <person name="Goodwin S.B."/>
            <person name="Grigoriev I.V."/>
            <person name="Collemare J."/>
            <person name="Bradshaw R.E."/>
        </authorList>
    </citation>
    <scope>NUCLEOTIDE SEQUENCE [LARGE SCALE GENOMIC DNA]</scope>
    <source>
        <strain evidence="2">NZE10 / CBS 128990</strain>
    </source>
</reference>
<dbReference type="AlphaFoldDB" id="M2WJM5"/>
<protein>
    <submittedName>
        <fullName evidence="1">Uncharacterized protein</fullName>
    </submittedName>
</protein>
<organism evidence="1 2">
    <name type="scientific">Dothistroma septosporum (strain NZE10 / CBS 128990)</name>
    <name type="common">Red band needle blight fungus</name>
    <name type="synonym">Mycosphaerella pini</name>
    <dbReference type="NCBI Taxonomy" id="675120"/>
    <lineage>
        <taxon>Eukaryota</taxon>
        <taxon>Fungi</taxon>
        <taxon>Dikarya</taxon>
        <taxon>Ascomycota</taxon>
        <taxon>Pezizomycotina</taxon>
        <taxon>Dothideomycetes</taxon>
        <taxon>Dothideomycetidae</taxon>
        <taxon>Mycosphaerellales</taxon>
        <taxon>Mycosphaerellaceae</taxon>
        <taxon>Dothistroma</taxon>
    </lineage>
</organism>
<evidence type="ECO:0000313" key="1">
    <source>
        <dbReference type="EMBL" id="EME39168.1"/>
    </source>
</evidence>
<dbReference type="Proteomes" id="UP000016933">
    <property type="component" value="Unassembled WGS sequence"/>
</dbReference>
<sequence length="156" mass="17463">MLQYAGWVWGSKPARLSIRPSWLLGDIPFDAAQCLDRPVEFVQQDGGVADSIPHSSDNSIPSQPVDRRCRGYRAFALHLGGRIAAHDAVSKSFCLIEIGTFSSRTMLRRVGSPQMYELSMTSRASLRARLVNPLSTSPSRRVHFNPEEPNLWLRVL</sequence>
<gene>
    <name evidence="1" type="ORF">DOTSEDRAFT_179606</name>
</gene>
<name>M2WJM5_DOTSN</name>
<evidence type="ECO:0000313" key="2">
    <source>
        <dbReference type="Proteomes" id="UP000016933"/>
    </source>
</evidence>
<proteinExistence type="predicted"/>
<reference evidence="1 2" key="2">
    <citation type="journal article" date="2012" name="PLoS Pathog.">
        <title>Diverse lifestyles and strategies of plant pathogenesis encoded in the genomes of eighteen Dothideomycetes fungi.</title>
        <authorList>
            <person name="Ohm R.A."/>
            <person name="Feau N."/>
            <person name="Henrissat B."/>
            <person name="Schoch C.L."/>
            <person name="Horwitz B.A."/>
            <person name="Barry K.W."/>
            <person name="Condon B.J."/>
            <person name="Copeland A.C."/>
            <person name="Dhillon B."/>
            <person name="Glaser F."/>
            <person name="Hesse C.N."/>
            <person name="Kosti I."/>
            <person name="LaButti K."/>
            <person name="Lindquist E.A."/>
            <person name="Lucas S."/>
            <person name="Salamov A.A."/>
            <person name="Bradshaw R.E."/>
            <person name="Ciuffetti L."/>
            <person name="Hamelin R.C."/>
            <person name="Kema G.H.J."/>
            <person name="Lawrence C."/>
            <person name="Scott J.A."/>
            <person name="Spatafora J.W."/>
            <person name="Turgeon B.G."/>
            <person name="de Wit P.J.G.M."/>
            <person name="Zhong S."/>
            <person name="Goodwin S.B."/>
            <person name="Grigoriev I.V."/>
        </authorList>
    </citation>
    <scope>NUCLEOTIDE SEQUENCE [LARGE SCALE GENOMIC DNA]</scope>
    <source>
        <strain evidence="2">NZE10 / CBS 128990</strain>
    </source>
</reference>
<keyword evidence="2" id="KW-1185">Reference proteome</keyword>
<dbReference type="EMBL" id="KB446545">
    <property type="protein sequence ID" value="EME39168.1"/>
    <property type="molecule type" value="Genomic_DNA"/>
</dbReference>
<dbReference type="HOGENOM" id="CLU_1686524_0_0_1"/>
<accession>M2WJM5</accession>